<feature type="transmembrane region" description="Helical" evidence="2">
    <location>
        <begin position="27"/>
        <end position="47"/>
    </location>
</feature>
<proteinExistence type="predicted"/>
<sequence>MKQVVVTWNLAKGSRNLRKLLVTGRMFALLSLGSMIMVIVIGVGAIVQQKAASSPVSSMKGFAANVSGGLFSDMLAMEMPGSGSSERETSISGKQVGAFLVRLLTDINPDDPKSLLAGEYPGLKTEDTVLLRPGSVAEEFVEPGDHGPIGAATQNEDQSGPSSDGSGRPDPGAGEDRSTDDEGSAAPPASPPSTPPADNPAKPDTAAKPTTGKDKVVFIYHSHNRESWFPELKSSAKDPTSSTKNITLLGKRLKLKLEEEGVGATTSSTDYPTAIKKYNWALSYKYSKNTVKEAMASNDRLKFFFDLHRDSLRKKNTTITIEGKSYARVYFVVGQANPNWRKNEKFASSIHDALEKKYPGLSKGILGKTTASGNGEYNQSLAPDSILIEIGGVDNTLEESYRTIDALAKVIADLYWDAEKVSEPVAS</sequence>
<accession>A0ABY5SDP8</accession>
<dbReference type="Pfam" id="PF07454">
    <property type="entry name" value="SpoIIP"/>
    <property type="match status" value="1"/>
</dbReference>
<feature type="compositionally biased region" description="Pro residues" evidence="1">
    <location>
        <begin position="188"/>
        <end position="198"/>
    </location>
</feature>
<keyword evidence="2" id="KW-1133">Transmembrane helix</keyword>
<evidence type="ECO:0000313" key="3">
    <source>
        <dbReference type="EMBL" id="UVI32056.1"/>
    </source>
</evidence>
<feature type="region of interest" description="Disordered" evidence="1">
    <location>
        <begin position="139"/>
        <end position="212"/>
    </location>
</feature>
<reference evidence="3" key="1">
    <citation type="submission" date="2022-01" db="EMBL/GenBank/DDBJ databases">
        <title>Paenibacillus spongiae sp. nov., isolated from marine sponge.</title>
        <authorList>
            <person name="Li Z."/>
            <person name="Zhang M."/>
        </authorList>
    </citation>
    <scope>NUCLEOTIDE SEQUENCE</scope>
    <source>
        <strain evidence="3">PHS-Z3</strain>
    </source>
</reference>
<dbReference type="SUPFAM" id="SSF53187">
    <property type="entry name" value="Zn-dependent exopeptidases"/>
    <property type="match status" value="1"/>
</dbReference>
<protein>
    <submittedName>
        <fullName evidence="3">Stage II sporulation protein P</fullName>
    </submittedName>
</protein>
<dbReference type="RefSeq" id="WP_258388116.1">
    <property type="nucleotide sequence ID" value="NZ_CP091430.1"/>
</dbReference>
<organism evidence="3 4">
    <name type="scientific">Paenibacillus spongiae</name>
    <dbReference type="NCBI Taxonomy" id="2909671"/>
    <lineage>
        <taxon>Bacteria</taxon>
        <taxon>Bacillati</taxon>
        <taxon>Bacillota</taxon>
        <taxon>Bacilli</taxon>
        <taxon>Bacillales</taxon>
        <taxon>Paenibacillaceae</taxon>
        <taxon>Paenibacillus</taxon>
    </lineage>
</organism>
<evidence type="ECO:0000256" key="1">
    <source>
        <dbReference type="SAM" id="MobiDB-lite"/>
    </source>
</evidence>
<feature type="compositionally biased region" description="Low complexity" evidence="1">
    <location>
        <begin position="157"/>
        <end position="172"/>
    </location>
</feature>
<dbReference type="NCBIfam" id="TIGR02867">
    <property type="entry name" value="spore_II_P"/>
    <property type="match status" value="1"/>
</dbReference>
<dbReference type="EMBL" id="CP091430">
    <property type="protein sequence ID" value="UVI32056.1"/>
    <property type="molecule type" value="Genomic_DNA"/>
</dbReference>
<dbReference type="InterPro" id="IPR010897">
    <property type="entry name" value="Spore_II_P"/>
</dbReference>
<name>A0ABY5SDP8_9BACL</name>
<keyword evidence="4" id="KW-1185">Reference proteome</keyword>
<keyword evidence="2" id="KW-0812">Transmembrane</keyword>
<dbReference type="Proteomes" id="UP001057877">
    <property type="component" value="Chromosome"/>
</dbReference>
<evidence type="ECO:0000256" key="2">
    <source>
        <dbReference type="SAM" id="Phobius"/>
    </source>
</evidence>
<evidence type="ECO:0000313" key="4">
    <source>
        <dbReference type="Proteomes" id="UP001057877"/>
    </source>
</evidence>
<keyword evidence="2" id="KW-0472">Membrane</keyword>
<gene>
    <name evidence="3" type="ORF">L1F29_09660</name>
</gene>